<feature type="domain" description="NAB" evidence="4">
    <location>
        <begin position="40"/>
        <end position="125"/>
    </location>
</feature>
<dbReference type="EMBL" id="JAGKQM010002939">
    <property type="protein sequence ID" value="KAH0842057.1"/>
    <property type="molecule type" value="Genomic_DNA"/>
</dbReference>
<dbReference type="InterPro" id="IPR011684">
    <property type="entry name" value="NAB"/>
</dbReference>
<dbReference type="InterPro" id="IPR003245">
    <property type="entry name" value="Phytocyanin_dom"/>
</dbReference>
<organism evidence="5 6">
    <name type="scientific">Brassica napus</name>
    <name type="common">Rape</name>
    <dbReference type="NCBI Taxonomy" id="3708"/>
    <lineage>
        <taxon>Eukaryota</taxon>
        <taxon>Viridiplantae</taxon>
        <taxon>Streptophyta</taxon>
        <taxon>Embryophyta</taxon>
        <taxon>Tracheophyta</taxon>
        <taxon>Spermatophyta</taxon>
        <taxon>Magnoliopsida</taxon>
        <taxon>eudicotyledons</taxon>
        <taxon>Gunneridae</taxon>
        <taxon>Pentapetalae</taxon>
        <taxon>rosids</taxon>
        <taxon>malvids</taxon>
        <taxon>Brassicales</taxon>
        <taxon>Brassicaceae</taxon>
        <taxon>Brassiceae</taxon>
        <taxon>Brassica</taxon>
    </lineage>
</organism>
<accession>A0ABQ7WXV3</accession>
<evidence type="ECO:0000259" key="3">
    <source>
        <dbReference type="PROSITE" id="PS51485"/>
    </source>
</evidence>
<gene>
    <name evidence="5" type="ORF">HID58_092137</name>
</gene>
<evidence type="ECO:0000259" key="4">
    <source>
        <dbReference type="PROSITE" id="PS51774"/>
    </source>
</evidence>
<dbReference type="Proteomes" id="UP000824890">
    <property type="component" value="Unassembled WGS sequence"/>
</dbReference>
<keyword evidence="1 2" id="KW-0175">Coiled coil</keyword>
<comment type="caution">
    <text evidence="5">The sequence shown here is derived from an EMBL/GenBank/DDBJ whole genome shotgun (WGS) entry which is preliminary data.</text>
</comment>
<sequence>MLVALADFACYMLCTDANDQTCQLSSLSVSRFNKYLSGLKKMKSKGAMDVVTHLPPQLPSLSDLEARMQLLRVSAFEESQGDDDTFAQRAEWFYHRRPLLLSLCLDLYNGYLTLLGRSHQTRPNQQLKHAPSHPNHLLQDDEDCVSEVDSGSELSSESTLSFQQMEDPAAVSEKVDELVSQLVTANLDKEILQDELLNKEEKFCEAAKTIELLKKFVMLLEMEKEVAVEENANLGYKVTSLLEENRELATEALFMKNEAVGLARCVLKMRDDHFHKVCILQDRIYSLQASQNSEPVYDKVSTGCFGLDKYKTKKKKENKTEEKNGFKWLKKLNNINLFTKENKGKEITMLHQGSWFSSLMILSAIFSLTSFMLKSEGANHTVGDSSGWELLTNYTNWTQGREFHVGDVLVVSNSILAKICLSSSTVFNYNKDQHNVMQVNSTAYADCGRDNYISLFTNGNDSIIISEVGEHWFICAMYDHCENGQKLSINATL</sequence>
<evidence type="ECO:0000256" key="2">
    <source>
        <dbReference type="SAM" id="Coils"/>
    </source>
</evidence>
<feature type="domain" description="Phytocyanin" evidence="3">
    <location>
        <begin position="378"/>
        <end position="493"/>
    </location>
</feature>
<evidence type="ECO:0000313" key="5">
    <source>
        <dbReference type="EMBL" id="KAH0842057.1"/>
    </source>
</evidence>
<dbReference type="PROSITE" id="PS51485">
    <property type="entry name" value="PHYTOCYANIN"/>
    <property type="match status" value="1"/>
</dbReference>
<evidence type="ECO:0008006" key="7">
    <source>
        <dbReference type="Google" id="ProtNLM"/>
    </source>
</evidence>
<dbReference type="Gene3D" id="2.60.40.420">
    <property type="entry name" value="Cupredoxins - blue copper proteins"/>
    <property type="match status" value="1"/>
</dbReference>
<evidence type="ECO:0000256" key="1">
    <source>
        <dbReference type="ARBA" id="ARBA00023054"/>
    </source>
</evidence>
<feature type="coiled-coil region" evidence="2">
    <location>
        <begin position="175"/>
        <end position="202"/>
    </location>
</feature>
<dbReference type="CDD" id="cd04216">
    <property type="entry name" value="Phytocyanin"/>
    <property type="match status" value="1"/>
</dbReference>
<reference evidence="5 6" key="1">
    <citation type="submission" date="2021-05" db="EMBL/GenBank/DDBJ databases">
        <title>Genome Assembly of Synthetic Allotetraploid Brassica napus Reveals Homoeologous Exchanges between Subgenomes.</title>
        <authorList>
            <person name="Davis J.T."/>
        </authorList>
    </citation>
    <scope>NUCLEOTIDE SEQUENCE [LARGE SCALE GENOMIC DNA]</scope>
    <source>
        <strain evidence="6">cv. Da-Ae</strain>
        <tissue evidence="5">Seedling</tissue>
    </source>
</reference>
<proteinExistence type="predicted"/>
<name>A0ABQ7WXV3_BRANA</name>
<dbReference type="InterPro" id="IPR008972">
    <property type="entry name" value="Cupredoxin"/>
</dbReference>
<dbReference type="Pfam" id="PF02298">
    <property type="entry name" value="Cu_bind_like"/>
    <property type="match status" value="1"/>
</dbReference>
<evidence type="ECO:0000313" key="6">
    <source>
        <dbReference type="Proteomes" id="UP000824890"/>
    </source>
</evidence>
<dbReference type="InterPro" id="IPR039391">
    <property type="entry name" value="Phytocyanin-like"/>
</dbReference>
<protein>
    <recommendedName>
        <fullName evidence="7">Phytocyanin domain-containing protein</fullName>
    </recommendedName>
</protein>
<keyword evidence="6" id="KW-1185">Reference proteome</keyword>
<dbReference type="PROSITE" id="PS51774">
    <property type="entry name" value="NAB"/>
    <property type="match status" value="1"/>
</dbReference>
<dbReference type="PANTHER" id="PTHR33021">
    <property type="entry name" value="BLUE COPPER PROTEIN"/>
    <property type="match status" value="1"/>
</dbReference>
<dbReference type="PANTHER" id="PTHR33021:SF171">
    <property type="entry name" value="BLUE COPPER-BINDING PROTEIN-LIKE"/>
    <property type="match status" value="1"/>
</dbReference>
<dbReference type="SUPFAM" id="SSF49503">
    <property type="entry name" value="Cupredoxins"/>
    <property type="match status" value="1"/>
</dbReference>